<dbReference type="PROSITE" id="PS50093">
    <property type="entry name" value="PKD"/>
    <property type="match status" value="1"/>
</dbReference>
<dbReference type="InterPro" id="IPR035986">
    <property type="entry name" value="PKD_dom_sf"/>
</dbReference>
<dbReference type="Proteomes" id="UP000257136">
    <property type="component" value="Unassembled WGS sequence"/>
</dbReference>
<sequence length="437" mass="49184">MVANFTLNTTQYNVGEDIKITNTSTSNSEIVSYLYDFGNGTSSTEKEPTFYYSNPGEYIIKLTIKNSDGVTESISTKVTVTMDDSFFQDTLRSVDEETIPLEIGLKDDEIFITVSQSVTTNPAETKYYFMHITYAEKNPTLSYYQYFEKEYYSGHASTTFLNNGKKIINIAQTSDVNLWGYNEVNVDENGYTFTEQMYGSKVVYGSMPNNDQYYFYGAANNIPSIEIRNASGEFNSINQYSAIENGFIGDLIKNGNGYIAFGGKFDISSDLNASDFSNYKPMIAFFDENLVLTNQKTFEVSLSEKPKKWNDINGSFTIRKLSNGNFALYSHDNLIVVSPSGEMIKTVKISNHNININALIAVEDGFIISTFKQLEKYDNSGNLQKAIASKGFMTPGFVKKGNLIYFASAYNSTYKEYTTVRTFFGAVDSNLNYKKQN</sequence>
<comment type="caution">
    <text evidence="2">The sequence shown here is derived from an EMBL/GenBank/DDBJ whole genome shotgun (WGS) entry which is preliminary data.</text>
</comment>
<dbReference type="InterPro" id="IPR022409">
    <property type="entry name" value="PKD/Chitinase_dom"/>
</dbReference>
<dbReference type="RefSeq" id="WP_147298257.1">
    <property type="nucleotide sequence ID" value="NZ_QUNI01000014.1"/>
</dbReference>
<gene>
    <name evidence="2" type="ORF">C8P67_11420</name>
</gene>
<accession>A0A3E0E3Q6</accession>
<evidence type="ECO:0000313" key="2">
    <source>
        <dbReference type="EMBL" id="REG92924.1"/>
    </source>
</evidence>
<proteinExistence type="predicted"/>
<evidence type="ECO:0000259" key="1">
    <source>
        <dbReference type="PROSITE" id="PS50093"/>
    </source>
</evidence>
<dbReference type="EMBL" id="QUNI01000014">
    <property type="protein sequence ID" value="REG92924.1"/>
    <property type="molecule type" value="Genomic_DNA"/>
</dbReference>
<dbReference type="InterPro" id="IPR000601">
    <property type="entry name" value="PKD_dom"/>
</dbReference>
<dbReference type="SUPFAM" id="SSF49299">
    <property type="entry name" value="PKD domain"/>
    <property type="match status" value="1"/>
</dbReference>
<dbReference type="OrthoDB" id="1393330at2"/>
<evidence type="ECO:0000313" key="3">
    <source>
        <dbReference type="Proteomes" id="UP000257136"/>
    </source>
</evidence>
<feature type="domain" description="PKD" evidence="1">
    <location>
        <begin position="1"/>
        <end position="81"/>
    </location>
</feature>
<protein>
    <submittedName>
        <fullName evidence="2">PKD domain-containing protein</fullName>
    </submittedName>
</protein>
<dbReference type="SMART" id="SM00089">
    <property type="entry name" value="PKD"/>
    <property type="match status" value="1"/>
</dbReference>
<dbReference type="Pfam" id="PF18911">
    <property type="entry name" value="PKD_4"/>
    <property type="match status" value="1"/>
</dbReference>
<organism evidence="2 3">
    <name type="scientific">Flavobacterium aquicola</name>
    <dbReference type="NCBI Taxonomy" id="1682742"/>
    <lineage>
        <taxon>Bacteria</taxon>
        <taxon>Pseudomonadati</taxon>
        <taxon>Bacteroidota</taxon>
        <taxon>Flavobacteriia</taxon>
        <taxon>Flavobacteriales</taxon>
        <taxon>Flavobacteriaceae</taxon>
        <taxon>Flavobacterium</taxon>
    </lineage>
</organism>
<name>A0A3E0E3Q6_9FLAO</name>
<dbReference type="CDD" id="cd00146">
    <property type="entry name" value="PKD"/>
    <property type="match status" value="1"/>
</dbReference>
<dbReference type="Gene3D" id="2.60.40.10">
    <property type="entry name" value="Immunoglobulins"/>
    <property type="match status" value="1"/>
</dbReference>
<reference evidence="2 3" key="1">
    <citation type="submission" date="2018-08" db="EMBL/GenBank/DDBJ databases">
        <title>Genomic Encyclopedia of Archaeal and Bacterial Type Strains, Phase II (KMG-II): from individual species to whole genera.</title>
        <authorList>
            <person name="Goeker M."/>
        </authorList>
    </citation>
    <scope>NUCLEOTIDE SEQUENCE [LARGE SCALE GENOMIC DNA]</scope>
    <source>
        <strain evidence="2 3">DSM 100880</strain>
    </source>
</reference>
<dbReference type="AlphaFoldDB" id="A0A3E0E3Q6"/>
<keyword evidence="3" id="KW-1185">Reference proteome</keyword>
<dbReference type="InterPro" id="IPR013783">
    <property type="entry name" value="Ig-like_fold"/>
</dbReference>